<feature type="region of interest" description="Disordered" evidence="1">
    <location>
        <begin position="1"/>
        <end position="26"/>
    </location>
</feature>
<dbReference type="InterPro" id="IPR007210">
    <property type="entry name" value="ABC_Gly_betaine_transp_sub-bd"/>
</dbReference>
<evidence type="ECO:0000313" key="3">
    <source>
        <dbReference type="EMBL" id="RVW10410.1"/>
    </source>
</evidence>
<gene>
    <name evidence="3" type="ORF">EGT67_04325</name>
</gene>
<evidence type="ECO:0000259" key="2">
    <source>
        <dbReference type="Pfam" id="PF04069"/>
    </source>
</evidence>
<dbReference type="OrthoDB" id="4567439at2"/>
<keyword evidence="4" id="KW-1185">Reference proteome</keyword>
<dbReference type="Pfam" id="PF04069">
    <property type="entry name" value="OpuAC"/>
    <property type="match status" value="1"/>
</dbReference>
<dbReference type="GO" id="GO:0043190">
    <property type="term" value="C:ATP-binding cassette (ABC) transporter complex"/>
    <property type="evidence" value="ECO:0007669"/>
    <property type="project" value="InterPro"/>
</dbReference>
<proteinExistence type="predicted"/>
<dbReference type="EMBL" id="RKLP01000002">
    <property type="protein sequence ID" value="RVW10410.1"/>
    <property type="molecule type" value="Genomic_DNA"/>
</dbReference>
<dbReference type="GO" id="GO:0022857">
    <property type="term" value="F:transmembrane transporter activity"/>
    <property type="evidence" value="ECO:0007669"/>
    <property type="project" value="InterPro"/>
</dbReference>
<evidence type="ECO:0000313" key="4">
    <source>
        <dbReference type="Proteomes" id="UP000286208"/>
    </source>
</evidence>
<reference evidence="3 4" key="1">
    <citation type="submission" date="2018-11" db="EMBL/GenBank/DDBJ databases">
        <title>Rhodococcus spongicola sp. nov. and Rhodococcus xishaensis sp. nov. from marine sponges.</title>
        <authorList>
            <person name="Li L."/>
            <person name="Lin H.W."/>
        </authorList>
    </citation>
    <scope>NUCLEOTIDE SEQUENCE [LARGE SCALE GENOMIC DNA]</scope>
    <source>
        <strain evidence="3 4">CCTCC AB2014297</strain>
    </source>
</reference>
<sequence length="325" mass="33598">MVRDRQCNDRYDECTGTSGEGHVSPNRNVRAGRLAALTIVPMLAIVAACGVDTSSSVSGPAAPEPVVVGASDTVESELVARLYAGALEAGGRGTELVLGLGDRADRVAALDANRVALVPDYTGRLLHWFDPDADVTDAEDVFEALNKSLPEGLTVSDYAPADDRSALVLSAAQADRLGARSIGDIAPDCGGMTLYASDAFREDAQALSHLQSVYGCTFGAVVPVGSTADVARELIVGASPVGGATAASPDVAQDELAVLADDDEAFTAQNVVPLFRSGVLRADDVKALSVVMQLTTADLTDMVVRIRGGETTSADAAGEWLAEHI</sequence>
<dbReference type="CDD" id="cd13606">
    <property type="entry name" value="PBP2_ProX_like"/>
    <property type="match status" value="1"/>
</dbReference>
<name>A0A438BH75_9NOCA</name>
<dbReference type="Gene3D" id="3.40.190.120">
    <property type="entry name" value="Osmoprotection protein (prox), domain 2"/>
    <property type="match status" value="1"/>
</dbReference>
<dbReference type="Proteomes" id="UP000286208">
    <property type="component" value="Unassembled WGS sequence"/>
</dbReference>
<feature type="compositionally biased region" description="Basic and acidic residues" evidence="1">
    <location>
        <begin position="1"/>
        <end position="13"/>
    </location>
</feature>
<organism evidence="3 4">
    <name type="scientific">Prescottella agglutinans</name>
    <dbReference type="NCBI Taxonomy" id="1644129"/>
    <lineage>
        <taxon>Bacteria</taxon>
        <taxon>Bacillati</taxon>
        <taxon>Actinomycetota</taxon>
        <taxon>Actinomycetes</taxon>
        <taxon>Mycobacteriales</taxon>
        <taxon>Nocardiaceae</taxon>
        <taxon>Prescottella</taxon>
    </lineage>
</organism>
<accession>A0A438BH75</accession>
<protein>
    <submittedName>
        <fullName evidence="3">ABC transporter substrate-binding protein</fullName>
    </submittedName>
</protein>
<dbReference type="AlphaFoldDB" id="A0A438BH75"/>
<dbReference type="SUPFAM" id="SSF53850">
    <property type="entry name" value="Periplasmic binding protein-like II"/>
    <property type="match status" value="1"/>
</dbReference>
<evidence type="ECO:0000256" key="1">
    <source>
        <dbReference type="SAM" id="MobiDB-lite"/>
    </source>
</evidence>
<dbReference type="Gene3D" id="3.40.190.10">
    <property type="entry name" value="Periplasmic binding protein-like II"/>
    <property type="match status" value="1"/>
</dbReference>
<comment type="caution">
    <text evidence="3">The sequence shown here is derived from an EMBL/GenBank/DDBJ whole genome shotgun (WGS) entry which is preliminary data.</text>
</comment>
<feature type="domain" description="ABC-type glycine betaine transport system substrate-binding" evidence="2">
    <location>
        <begin position="65"/>
        <end position="323"/>
    </location>
</feature>